<organism evidence="1 2">
    <name type="scientific">Rhizoctonia solani</name>
    <dbReference type="NCBI Taxonomy" id="456999"/>
    <lineage>
        <taxon>Eukaryota</taxon>
        <taxon>Fungi</taxon>
        <taxon>Dikarya</taxon>
        <taxon>Basidiomycota</taxon>
        <taxon>Agaricomycotina</taxon>
        <taxon>Agaricomycetes</taxon>
        <taxon>Cantharellales</taxon>
        <taxon>Ceratobasidiaceae</taxon>
        <taxon>Rhizoctonia</taxon>
    </lineage>
</organism>
<protein>
    <submittedName>
        <fullName evidence="1">Uncharacterized protein</fullName>
    </submittedName>
</protein>
<dbReference type="EMBL" id="CAJMWV010001373">
    <property type="protein sequence ID" value="CAE6435369.1"/>
    <property type="molecule type" value="Genomic_DNA"/>
</dbReference>
<name>A0A8H2XVY5_9AGAM</name>
<reference evidence="1" key="1">
    <citation type="submission" date="2021-01" db="EMBL/GenBank/DDBJ databases">
        <authorList>
            <person name="Kaushik A."/>
        </authorList>
    </citation>
    <scope>NUCLEOTIDE SEQUENCE</scope>
    <source>
        <strain evidence="1">AG3-1AP</strain>
    </source>
</reference>
<sequence length="450" mass="51900">MAPVSRPLASSANSSIQKYSANRIQLPIVLDFQSDKGKEAITKWYHKQPTTLFTYLEHRKETTGRFRHEFIVAYLSNNTACRFDRRAREDMRGHALKDEGTISEDSAHVITKADTESKARLKESEVLMGLSIRTGQDLDFILAVCYAIQSHPEAKSYSLLHYNCYFFSWTLIAIIGHHTHHRRVQEDYWERSAGTWMTGFSGVLARGVAVTGSYRQEQPFWGRFTRFGRSSIGATWHQESLTLPVNHYIREGMNKELGDYFRKTPYLALGRILFPSQISPLLKRKVSLALQKGGRRGVQQFLAKTNAQSQTNSKLFTPIHPGKMRFGETNRLYGNTSSLANLDHTYHSMEKRAQSQAEAEQMRYDEAIDTFIAHSIHLRNWSNEYWSRKSAVHHVTRRMVDHFKQVEEFGFGKAERSIKRAEDTMVEIWVSVLHKSIMNDESEDESELHS</sequence>
<evidence type="ECO:0000313" key="2">
    <source>
        <dbReference type="Proteomes" id="UP000663831"/>
    </source>
</evidence>
<proteinExistence type="predicted"/>
<dbReference type="AlphaFoldDB" id="A0A8H2XVY5"/>
<comment type="caution">
    <text evidence="1">The sequence shown here is derived from an EMBL/GenBank/DDBJ whole genome shotgun (WGS) entry which is preliminary data.</text>
</comment>
<gene>
    <name evidence="1" type="ORF">RDB_LOCUS47685</name>
</gene>
<dbReference type="Proteomes" id="UP000663831">
    <property type="component" value="Unassembled WGS sequence"/>
</dbReference>
<evidence type="ECO:0000313" key="1">
    <source>
        <dbReference type="EMBL" id="CAE6435369.1"/>
    </source>
</evidence>
<accession>A0A8H2XVY5</accession>